<dbReference type="GO" id="GO:0002250">
    <property type="term" value="P:adaptive immune response"/>
    <property type="evidence" value="ECO:0007669"/>
    <property type="project" value="UniProtKB-KW"/>
</dbReference>
<evidence type="ECO:0000256" key="2">
    <source>
        <dbReference type="ARBA" id="ARBA00022475"/>
    </source>
</evidence>
<evidence type="ECO:0000256" key="8">
    <source>
        <dbReference type="SAM" id="Phobius"/>
    </source>
</evidence>
<evidence type="ECO:0000313" key="11">
    <source>
        <dbReference type="Proteomes" id="UP000472264"/>
    </source>
</evidence>
<evidence type="ECO:0000256" key="3">
    <source>
        <dbReference type="ARBA" id="ARBA00022553"/>
    </source>
</evidence>
<evidence type="ECO:0000256" key="9">
    <source>
        <dbReference type="SAM" id="SignalP"/>
    </source>
</evidence>
<keyword evidence="3" id="KW-0597">Phosphoprotein</keyword>
<evidence type="ECO:0000256" key="4">
    <source>
        <dbReference type="ARBA" id="ARBA00022859"/>
    </source>
</evidence>
<dbReference type="Ensembl" id="ENSENLT00000048139.1">
    <property type="protein sequence ID" value="ENSENLP00000047000.1"/>
    <property type="gene ID" value="ENSENLG00000019902.1"/>
</dbReference>
<dbReference type="Pfam" id="PF11628">
    <property type="entry name" value="TCR_zetazeta"/>
    <property type="match status" value="1"/>
</dbReference>
<keyword evidence="8" id="KW-1133">Transmembrane helix</keyword>
<keyword evidence="11" id="KW-1185">Reference proteome</keyword>
<keyword evidence="2" id="KW-1003">Cell membrane</keyword>
<evidence type="ECO:0000256" key="1">
    <source>
        <dbReference type="ARBA" id="ARBA00004251"/>
    </source>
</evidence>
<reference evidence="10" key="3">
    <citation type="submission" date="2025-09" db="UniProtKB">
        <authorList>
            <consortium name="Ensembl"/>
        </authorList>
    </citation>
    <scope>IDENTIFICATION</scope>
</reference>
<dbReference type="InParanoid" id="A0A665WTD2"/>
<evidence type="ECO:0000256" key="6">
    <source>
        <dbReference type="ARBA" id="ARBA00023170"/>
    </source>
</evidence>
<reference evidence="10" key="1">
    <citation type="submission" date="2021-04" db="EMBL/GenBank/DDBJ databases">
        <authorList>
            <consortium name="Wellcome Sanger Institute Data Sharing"/>
        </authorList>
    </citation>
    <scope>NUCLEOTIDE SEQUENCE [LARGE SCALE GENOMIC DNA]</scope>
</reference>
<dbReference type="PANTHER" id="PTHR10035">
    <property type="entry name" value="T-CELL SURFACE GLYCOPROTEIN CD3 ZETA CHAIN"/>
    <property type="match status" value="1"/>
</dbReference>
<dbReference type="GO" id="GO:0098797">
    <property type="term" value="C:plasma membrane protein complex"/>
    <property type="evidence" value="ECO:0007669"/>
    <property type="project" value="UniProtKB-ARBA"/>
</dbReference>
<feature type="transmembrane region" description="Helical" evidence="8">
    <location>
        <begin position="30"/>
        <end position="50"/>
    </location>
</feature>
<name>A0A665WTD2_ECHNA</name>
<keyword evidence="8" id="KW-0472">Membrane</keyword>
<evidence type="ECO:0000256" key="5">
    <source>
        <dbReference type="ARBA" id="ARBA00023130"/>
    </source>
</evidence>
<reference evidence="10" key="2">
    <citation type="submission" date="2025-08" db="UniProtKB">
        <authorList>
            <consortium name="Ensembl"/>
        </authorList>
    </citation>
    <scope>IDENTIFICATION</scope>
</reference>
<feature type="signal peptide" evidence="9">
    <location>
        <begin position="1"/>
        <end position="20"/>
    </location>
</feature>
<feature type="chain" id="PRO_5025522099" evidence="9">
    <location>
        <begin position="21"/>
        <end position="129"/>
    </location>
</feature>
<keyword evidence="4" id="KW-0391">Immunity</keyword>
<sequence>MDKLQTGVLMLFVLLNPASATDSYFAEPIICYFLDGFLIVYCLIVTAFFFREKISQISSEPVGKPEVNEPVYQELEKLDNPDPYQVLEPTKRKKKAGKKKKSESAQPEEDKDPYESLTSTSPRPPQTPR</sequence>
<dbReference type="GeneID" id="115061592"/>
<feature type="compositionally biased region" description="Basic residues" evidence="7">
    <location>
        <begin position="91"/>
        <end position="101"/>
    </location>
</feature>
<dbReference type="Proteomes" id="UP000472264">
    <property type="component" value="Chromosome 21"/>
</dbReference>
<dbReference type="InterPro" id="IPR024128">
    <property type="entry name" value="T-cell_CD3_zeta"/>
</dbReference>
<dbReference type="AlphaFoldDB" id="A0A665WTD2"/>
<dbReference type="RefSeq" id="XP_029385857.1">
    <property type="nucleotide sequence ID" value="XM_029529997.1"/>
</dbReference>
<dbReference type="PANTHER" id="PTHR10035:SF2">
    <property type="entry name" value="T-CELL SURFACE GLYCOPROTEIN CD3 ZETA CHAIN"/>
    <property type="match status" value="1"/>
</dbReference>
<comment type="subcellular location">
    <subcellularLocation>
        <location evidence="1">Cell membrane</location>
        <topology evidence="1">Single-pass type I membrane protein</topology>
    </subcellularLocation>
</comment>
<dbReference type="InterPro" id="IPR021663">
    <property type="entry name" value="CD3_zeta/IgE_Fc_rcpt_gamma"/>
</dbReference>
<gene>
    <name evidence="10" type="primary">LOC115061592</name>
</gene>
<keyword evidence="6" id="KW-0675">Receptor</keyword>
<keyword evidence="9" id="KW-0732">Signal</keyword>
<accession>A0A665WTD2</accession>
<proteinExistence type="predicted"/>
<feature type="region of interest" description="Disordered" evidence="7">
    <location>
        <begin position="75"/>
        <end position="129"/>
    </location>
</feature>
<keyword evidence="5" id="KW-1064">Adaptive immunity</keyword>
<dbReference type="OrthoDB" id="9941225at2759"/>
<keyword evidence="8" id="KW-0812">Transmembrane</keyword>
<evidence type="ECO:0000313" key="10">
    <source>
        <dbReference type="Ensembl" id="ENSENLP00000047000.1"/>
    </source>
</evidence>
<dbReference type="OMA" id="MIYCIVA"/>
<protein>
    <submittedName>
        <fullName evidence="10">T-cell surface glycoprotein CD3 zeta chain-like</fullName>
    </submittedName>
</protein>
<organism evidence="10 11">
    <name type="scientific">Echeneis naucrates</name>
    <name type="common">Live sharksucker</name>
    <dbReference type="NCBI Taxonomy" id="173247"/>
    <lineage>
        <taxon>Eukaryota</taxon>
        <taxon>Metazoa</taxon>
        <taxon>Chordata</taxon>
        <taxon>Craniata</taxon>
        <taxon>Vertebrata</taxon>
        <taxon>Euteleostomi</taxon>
        <taxon>Actinopterygii</taxon>
        <taxon>Neopterygii</taxon>
        <taxon>Teleostei</taxon>
        <taxon>Neoteleostei</taxon>
        <taxon>Acanthomorphata</taxon>
        <taxon>Carangaria</taxon>
        <taxon>Carangiformes</taxon>
        <taxon>Echeneidae</taxon>
        <taxon>Echeneis</taxon>
    </lineage>
</organism>
<evidence type="ECO:0000256" key="7">
    <source>
        <dbReference type="SAM" id="MobiDB-lite"/>
    </source>
</evidence>